<dbReference type="EC" id="2.7.7.65" evidence="1"/>
<dbReference type="InterPro" id="IPR035965">
    <property type="entry name" value="PAS-like_dom_sf"/>
</dbReference>
<reference evidence="8 9" key="1">
    <citation type="submission" date="2019-12" db="EMBL/GenBank/DDBJ databases">
        <title>Genomic-based taxomic classification of the family Erythrobacteraceae.</title>
        <authorList>
            <person name="Xu L."/>
        </authorList>
    </citation>
    <scope>NUCLEOTIDE SEQUENCE [LARGE SCALE GENOMIC DNA]</scope>
    <source>
        <strain evidence="8 9">KEMB 9005-328</strain>
    </source>
</reference>
<protein>
    <recommendedName>
        <fullName evidence="1">diguanylate cyclase</fullName>
        <ecNumber evidence="1">2.7.7.65</ecNumber>
    </recommendedName>
</protein>
<keyword evidence="5" id="KW-1133">Transmembrane helix</keyword>
<feature type="coiled-coil region" evidence="3">
    <location>
        <begin position="45"/>
        <end position="72"/>
    </location>
</feature>
<dbReference type="GO" id="GO:0043709">
    <property type="term" value="P:cell adhesion involved in single-species biofilm formation"/>
    <property type="evidence" value="ECO:0007669"/>
    <property type="project" value="TreeGrafter"/>
</dbReference>
<dbReference type="OrthoDB" id="9812260at2"/>
<dbReference type="SUPFAM" id="SSF55785">
    <property type="entry name" value="PYP-like sensor domain (PAS domain)"/>
    <property type="match status" value="1"/>
</dbReference>
<evidence type="ECO:0000256" key="4">
    <source>
        <dbReference type="SAM" id="MobiDB-lite"/>
    </source>
</evidence>
<dbReference type="InterPro" id="IPR050469">
    <property type="entry name" value="Diguanylate_Cyclase"/>
</dbReference>
<feature type="region of interest" description="Disordered" evidence="4">
    <location>
        <begin position="360"/>
        <end position="386"/>
    </location>
</feature>
<dbReference type="InterPro" id="IPR013655">
    <property type="entry name" value="PAS_fold_3"/>
</dbReference>
<evidence type="ECO:0000259" key="6">
    <source>
        <dbReference type="PROSITE" id="PS50113"/>
    </source>
</evidence>
<dbReference type="Pfam" id="PF00990">
    <property type="entry name" value="GGDEF"/>
    <property type="match status" value="1"/>
</dbReference>
<keyword evidence="9" id="KW-1185">Reference proteome</keyword>
<dbReference type="AlphaFoldDB" id="A0A845AJT5"/>
<feature type="domain" description="GGDEF" evidence="7">
    <location>
        <begin position="236"/>
        <end position="366"/>
    </location>
</feature>
<name>A0A845AJT5_9SPHN</name>
<proteinExistence type="predicted"/>
<feature type="domain" description="PAC" evidence="6">
    <location>
        <begin position="138"/>
        <end position="190"/>
    </location>
</feature>
<dbReference type="GO" id="GO:0052621">
    <property type="term" value="F:diguanylate cyclase activity"/>
    <property type="evidence" value="ECO:0007669"/>
    <property type="project" value="UniProtKB-EC"/>
</dbReference>
<comment type="caution">
    <text evidence="8">The sequence shown here is derived from an EMBL/GenBank/DDBJ whole genome shotgun (WGS) entry which is preliminary data.</text>
</comment>
<dbReference type="PROSITE" id="PS50887">
    <property type="entry name" value="GGDEF"/>
    <property type="match status" value="1"/>
</dbReference>
<comment type="catalytic activity">
    <reaction evidence="2">
        <text>2 GTP = 3',3'-c-di-GMP + 2 diphosphate</text>
        <dbReference type="Rhea" id="RHEA:24898"/>
        <dbReference type="ChEBI" id="CHEBI:33019"/>
        <dbReference type="ChEBI" id="CHEBI:37565"/>
        <dbReference type="ChEBI" id="CHEBI:58805"/>
        <dbReference type="EC" id="2.7.7.65"/>
    </reaction>
</comment>
<evidence type="ECO:0000256" key="5">
    <source>
        <dbReference type="SAM" id="Phobius"/>
    </source>
</evidence>
<dbReference type="Gene3D" id="2.10.70.100">
    <property type="match status" value="1"/>
</dbReference>
<evidence type="ECO:0000313" key="8">
    <source>
        <dbReference type="EMBL" id="MXP28816.1"/>
    </source>
</evidence>
<dbReference type="PANTHER" id="PTHR45138">
    <property type="entry name" value="REGULATORY COMPONENTS OF SENSORY TRANSDUCTION SYSTEM"/>
    <property type="match status" value="1"/>
</dbReference>
<keyword evidence="3" id="KW-0175">Coiled coil</keyword>
<dbReference type="Gene3D" id="3.30.450.20">
    <property type="entry name" value="PAS domain"/>
    <property type="match status" value="1"/>
</dbReference>
<dbReference type="PANTHER" id="PTHR45138:SF9">
    <property type="entry name" value="DIGUANYLATE CYCLASE DGCM-RELATED"/>
    <property type="match status" value="1"/>
</dbReference>
<evidence type="ECO:0000313" key="9">
    <source>
        <dbReference type="Proteomes" id="UP000439780"/>
    </source>
</evidence>
<evidence type="ECO:0000256" key="3">
    <source>
        <dbReference type="SAM" id="Coils"/>
    </source>
</evidence>
<organism evidence="8 9">
    <name type="scientific">Qipengyuania algicida</name>
    <dbReference type="NCBI Taxonomy" id="1836209"/>
    <lineage>
        <taxon>Bacteria</taxon>
        <taxon>Pseudomonadati</taxon>
        <taxon>Pseudomonadota</taxon>
        <taxon>Alphaproteobacteria</taxon>
        <taxon>Sphingomonadales</taxon>
        <taxon>Erythrobacteraceae</taxon>
        <taxon>Qipengyuania</taxon>
    </lineage>
</organism>
<dbReference type="RefSeq" id="WP_160753089.1">
    <property type="nucleotide sequence ID" value="NZ_WTYA01000005.1"/>
</dbReference>
<evidence type="ECO:0000259" key="7">
    <source>
        <dbReference type="PROSITE" id="PS50887"/>
    </source>
</evidence>
<dbReference type="PROSITE" id="PS50113">
    <property type="entry name" value="PAC"/>
    <property type="match status" value="1"/>
</dbReference>
<evidence type="ECO:0000256" key="2">
    <source>
        <dbReference type="ARBA" id="ARBA00034247"/>
    </source>
</evidence>
<dbReference type="SMART" id="SM00267">
    <property type="entry name" value="GGDEF"/>
    <property type="match status" value="1"/>
</dbReference>
<dbReference type="Proteomes" id="UP000439780">
    <property type="component" value="Unassembled WGS sequence"/>
</dbReference>
<dbReference type="CDD" id="cd01949">
    <property type="entry name" value="GGDEF"/>
    <property type="match status" value="1"/>
</dbReference>
<dbReference type="InterPro" id="IPR029787">
    <property type="entry name" value="Nucleotide_cyclase"/>
</dbReference>
<dbReference type="InterPro" id="IPR043128">
    <property type="entry name" value="Rev_trsase/Diguanyl_cyclase"/>
</dbReference>
<keyword evidence="5" id="KW-0472">Membrane</keyword>
<feature type="coiled-coil region" evidence="3">
    <location>
        <begin position="175"/>
        <end position="205"/>
    </location>
</feature>
<accession>A0A845AJT5</accession>
<dbReference type="EMBL" id="WTYA01000005">
    <property type="protein sequence ID" value="MXP28816.1"/>
    <property type="molecule type" value="Genomic_DNA"/>
</dbReference>
<dbReference type="GO" id="GO:0005886">
    <property type="term" value="C:plasma membrane"/>
    <property type="evidence" value="ECO:0007669"/>
    <property type="project" value="TreeGrafter"/>
</dbReference>
<dbReference type="Pfam" id="PF08447">
    <property type="entry name" value="PAS_3"/>
    <property type="match status" value="1"/>
</dbReference>
<gene>
    <name evidence="8" type="ORF">GRI58_08275</name>
</gene>
<dbReference type="NCBIfam" id="TIGR00254">
    <property type="entry name" value="GGDEF"/>
    <property type="match status" value="1"/>
</dbReference>
<keyword evidence="5" id="KW-0812">Transmembrane</keyword>
<dbReference type="InterPro" id="IPR000160">
    <property type="entry name" value="GGDEF_dom"/>
</dbReference>
<dbReference type="InterPro" id="IPR000700">
    <property type="entry name" value="PAS-assoc_C"/>
</dbReference>
<dbReference type="GO" id="GO:1902201">
    <property type="term" value="P:negative regulation of bacterial-type flagellum-dependent cell motility"/>
    <property type="evidence" value="ECO:0007669"/>
    <property type="project" value="TreeGrafter"/>
</dbReference>
<dbReference type="Gene3D" id="3.30.70.270">
    <property type="match status" value="1"/>
</dbReference>
<feature type="transmembrane region" description="Helical" evidence="5">
    <location>
        <begin position="7"/>
        <end position="24"/>
    </location>
</feature>
<dbReference type="FunFam" id="3.30.70.270:FF:000001">
    <property type="entry name" value="Diguanylate cyclase domain protein"/>
    <property type="match status" value="1"/>
</dbReference>
<evidence type="ECO:0000256" key="1">
    <source>
        <dbReference type="ARBA" id="ARBA00012528"/>
    </source>
</evidence>
<sequence length="386" mass="42407">MRFDRMIARPVLVLAAIAAMLVLASFGHVWLALCGACYAMLLALIAADRRKIARLARQNEKLAQSVNLLELSERLAGVGRWRYDARNGRHHWSPDMCAILGLEAIARPKADFVAKIMGDGLDALSTTFARHQCDEEPFLVEFEIARPDGDYRLLRARARNQFDDSGAVAQVLMAVRDVTEDYEQARRLKDEQQRALESAKRAEQLANTDPLTGLSNRRFAMSQIDRSIVVARQQDSDLSLIVFDLDHFKQINDTYGHVAGDAVLVRVAKLARLLFPETDVVARFGGEEFVCMLTGADATVAQEFAERLRWSIESGSATDGVPGCTASIGHATLGQGESSLMLFARADAALYEAKEAGRNQVRMARDNPSDTNVDGAALSPRSATGL</sequence>
<dbReference type="SUPFAM" id="SSF55073">
    <property type="entry name" value="Nucleotide cyclase"/>
    <property type="match status" value="1"/>
</dbReference>